<dbReference type="RefSeq" id="WP_144229744.1">
    <property type="nucleotide sequence ID" value="NZ_CANNCB010000004.1"/>
</dbReference>
<dbReference type="EMBL" id="VMKJ01000001">
    <property type="protein sequence ID" value="TVO40010.1"/>
    <property type="molecule type" value="Genomic_DNA"/>
</dbReference>
<accession>A0A557PH75</accession>
<keyword evidence="1" id="KW-0812">Transmembrane</keyword>
<evidence type="ECO:0000259" key="2">
    <source>
        <dbReference type="Pfam" id="PF07811"/>
    </source>
</evidence>
<feature type="transmembrane region" description="Helical" evidence="1">
    <location>
        <begin position="12"/>
        <end position="32"/>
    </location>
</feature>
<organism evidence="3 4">
    <name type="scientific">Vibrio algivorus</name>
    <dbReference type="NCBI Taxonomy" id="1667024"/>
    <lineage>
        <taxon>Bacteria</taxon>
        <taxon>Pseudomonadati</taxon>
        <taxon>Pseudomonadota</taxon>
        <taxon>Gammaproteobacteria</taxon>
        <taxon>Vibrionales</taxon>
        <taxon>Vibrionaceae</taxon>
        <taxon>Vibrio</taxon>
    </lineage>
</organism>
<name>A0A557PH75_9VIBR</name>
<sequence length="161" mass="18083">MKKTTIKRQLGLTIVEFTLIASALMLTLFGAFEVGRYVFTYQMMNEMTRKAARLASVCAVDSNIPNLPKVQQNYPPNFQPEKLVIDYLRDNGQVVADPANNQGSIYFVRARVDNYQYQFIPLLNFIGNSGALTMPSFETVLPRESLGITVNSSDEEVNQSC</sequence>
<reference evidence="3 4" key="1">
    <citation type="submission" date="2019-07" db="EMBL/GenBank/DDBJ databases">
        <title>The draft genome sequence of Vibrio algivorus M1486.</title>
        <authorList>
            <person name="Meng X."/>
        </authorList>
    </citation>
    <scope>NUCLEOTIDE SEQUENCE [LARGE SCALE GENOMIC DNA]</scope>
    <source>
        <strain evidence="3 4">M1486</strain>
    </source>
</reference>
<dbReference type="Pfam" id="PF07811">
    <property type="entry name" value="TadE"/>
    <property type="match status" value="1"/>
</dbReference>
<dbReference type="OrthoDB" id="6948598at2"/>
<comment type="caution">
    <text evidence="3">The sequence shown here is derived from an EMBL/GenBank/DDBJ whole genome shotgun (WGS) entry which is preliminary data.</text>
</comment>
<protein>
    <submittedName>
        <fullName evidence="3">Pilus assembly protein</fullName>
    </submittedName>
</protein>
<proteinExistence type="predicted"/>
<evidence type="ECO:0000313" key="3">
    <source>
        <dbReference type="EMBL" id="TVO40010.1"/>
    </source>
</evidence>
<dbReference type="InterPro" id="IPR012495">
    <property type="entry name" value="TadE-like_dom"/>
</dbReference>
<dbReference type="AlphaFoldDB" id="A0A557PH75"/>
<evidence type="ECO:0000313" key="4">
    <source>
        <dbReference type="Proteomes" id="UP000319828"/>
    </source>
</evidence>
<keyword evidence="1" id="KW-0472">Membrane</keyword>
<gene>
    <name evidence="3" type="ORF">FOF44_00700</name>
</gene>
<evidence type="ECO:0000256" key="1">
    <source>
        <dbReference type="SAM" id="Phobius"/>
    </source>
</evidence>
<feature type="domain" description="TadE-like" evidence="2">
    <location>
        <begin position="11"/>
        <end position="53"/>
    </location>
</feature>
<dbReference type="Proteomes" id="UP000319828">
    <property type="component" value="Unassembled WGS sequence"/>
</dbReference>
<keyword evidence="1" id="KW-1133">Transmembrane helix</keyword>